<dbReference type="CDD" id="cd14863">
    <property type="entry name" value="Fe-ADH-like"/>
    <property type="match status" value="1"/>
</dbReference>
<dbReference type="OrthoDB" id="9804734at2"/>
<evidence type="ECO:0000313" key="5">
    <source>
        <dbReference type="Proteomes" id="UP000183995"/>
    </source>
</evidence>
<dbReference type="InterPro" id="IPR001670">
    <property type="entry name" value="ADH_Fe/GldA"/>
</dbReference>
<dbReference type="RefSeq" id="WP_073079727.1">
    <property type="nucleotide sequence ID" value="NZ_FQXV01000009.1"/>
</dbReference>
<protein>
    <submittedName>
        <fullName evidence="4">1,3-propanediol dehydrogenase</fullName>
    </submittedName>
</protein>
<dbReference type="AlphaFoldDB" id="A0A1M5YL34"/>
<dbReference type="Gene3D" id="1.20.1090.10">
    <property type="entry name" value="Dehydroquinate synthase-like - alpha domain"/>
    <property type="match status" value="1"/>
</dbReference>
<dbReference type="EMBL" id="FQXV01000009">
    <property type="protein sequence ID" value="SHI12756.1"/>
    <property type="molecule type" value="Genomic_DNA"/>
</dbReference>
<dbReference type="PANTHER" id="PTHR11496">
    <property type="entry name" value="ALCOHOL DEHYDROGENASE"/>
    <property type="match status" value="1"/>
</dbReference>
<name>A0A1M5YL34_9FIRM</name>
<dbReference type="Gene3D" id="3.40.50.1970">
    <property type="match status" value="1"/>
</dbReference>
<accession>A0A1M5YL34</accession>
<dbReference type="PANTHER" id="PTHR11496:SF83">
    <property type="entry name" value="HYDROXYACID-OXOACID TRANSHYDROGENASE, MITOCHONDRIAL"/>
    <property type="match status" value="1"/>
</dbReference>
<dbReference type="STRING" id="1123282.SAMN02745823_02615"/>
<sequence>MHSTFLASTNPILFGCGVSGLIGEKLKEFGCKKVLVVYDKGVKAAGIADRILGHIHAAGIETVCYDGVLPDPPDYTVEAAGALGVRERVDGVVAVGGGSALDTGKAAKVLLTNPPPISNYYLAYEDVQPDDKTMKPIIVIPTTSGTGSEATPGGVITDTKRGVKQNVPCATNLGIVDPELALGLPLPVTASTAVDALCHAVEAFTSGEPNAISDVLAREAISLIGKNLPAVFKNSADLKAREGLQLAATLAGLSIMGPFCNVPHEIGLVLGTVFHLPHGTACGATLPEALEFLAPAIPEKVAAVARLLGAEVSESAAPEEIGKTARGTVRALYGLIGMPGLKTLVASKEALLAAVPDILAYSPFHFSARPVSTGDLREILGKAYDA</sequence>
<reference evidence="4 5" key="1">
    <citation type="submission" date="2016-11" db="EMBL/GenBank/DDBJ databases">
        <authorList>
            <person name="Jaros S."/>
            <person name="Januszkiewicz K."/>
            <person name="Wedrychowicz H."/>
        </authorList>
    </citation>
    <scope>NUCLEOTIDE SEQUENCE [LARGE SCALE GENOMIC DNA]</scope>
    <source>
        <strain evidence="4 5">DSM 10068</strain>
    </source>
</reference>
<dbReference type="InterPro" id="IPR056798">
    <property type="entry name" value="ADH_Fe_C"/>
</dbReference>
<dbReference type="GO" id="GO:0046872">
    <property type="term" value="F:metal ion binding"/>
    <property type="evidence" value="ECO:0007669"/>
    <property type="project" value="InterPro"/>
</dbReference>
<dbReference type="Pfam" id="PF25137">
    <property type="entry name" value="ADH_Fe_C"/>
    <property type="match status" value="1"/>
</dbReference>
<dbReference type="GO" id="GO:0004022">
    <property type="term" value="F:alcohol dehydrogenase (NAD+) activity"/>
    <property type="evidence" value="ECO:0007669"/>
    <property type="project" value="UniProtKB-ARBA"/>
</dbReference>
<dbReference type="SUPFAM" id="SSF56796">
    <property type="entry name" value="Dehydroquinate synthase-like"/>
    <property type="match status" value="1"/>
</dbReference>
<feature type="domain" description="Fe-containing alcohol dehydrogenase-like C-terminal" evidence="3">
    <location>
        <begin position="189"/>
        <end position="338"/>
    </location>
</feature>
<dbReference type="Proteomes" id="UP000183995">
    <property type="component" value="Unassembled WGS sequence"/>
</dbReference>
<evidence type="ECO:0000256" key="1">
    <source>
        <dbReference type="ARBA" id="ARBA00023002"/>
    </source>
</evidence>
<evidence type="ECO:0000259" key="3">
    <source>
        <dbReference type="Pfam" id="PF25137"/>
    </source>
</evidence>
<evidence type="ECO:0000313" key="4">
    <source>
        <dbReference type="EMBL" id="SHI12756.1"/>
    </source>
</evidence>
<proteinExistence type="predicted"/>
<gene>
    <name evidence="4" type="ORF">SAMN02745823_02615</name>
</gene>
<evidence type="ECO:0000259" key="2">
    <source>
        <dbReference type="Pfam" id="PF00465"/>
    </source>
</evidence>
<keyword evidence="5" id="KW-1185">Reference proteome</keyword>
<feature type="domain" description="Alcohol dehydrogenase iron-type/glycerol dehydrogenase GldA" evidence="2">
    <location>
        <begin position="12"/>
        <end position="168"/>
    </location>
</feature>
<dbReference type="FunFam" id="3.40.50.1970:FF:000003">
    <property type="entry name" value="Alcohol dehydrogenase, iron-containing"/>
    <property type="match status" value="1"/>
</dbReference>
<keyword evidence="1" id="KW-0560">Oxidoreductase</keyword>
<dbReference type="InterPro" id="IPR039697">
    <property type="entry name" value="Alcohol_dehydrogenase_Fe"/>
</dbReference>
<dbReference type="Pfam" id="PF00465">
    <property type="entry name" value="Fe-ADH"/>
    <property type="match status" value="1"/>
</dbReference>
<organism evidence="4 5">
    <name type="scientific">Sporobacter termitidis DSM 10068</name>
    <dbReference type="NCBI Taxonomy" id="1123282"/>
    <lineage>
        <taxon>Bacteria</taxon>
        <taxon>Bacillati</taxon>
        <taxon>Bacillota</taxon>
        <taxon>Clostridia</taxon>
        <taxon>Eubacteriales</taxon>
        <taxon>Oscillospiraceae</taxon>
        <taxon>Sporobacter</taxon>
    </lineage>
</organism>